<dbReference type="InterPro" id="IPR014753">
    <property type="entry name" value="Arrestin_N"/>
</dbReference>
<dbReference type="GO" id="GO:0007165">
    <property type="term" value="P:signal transduction"/>
    <property type="evidence" value="ECO:0007669"/>
    <property type="project" value="InterPro"/>
</dbReference>
<dbReference type="InParanoid" id="H3D0X1"/>
<evidence type="ECO:0000256" key="6">
    <source>
        <dbReference type="ARBA" id="ARBA00022448"/>
    </source>
</evidence>
<dbReference type="GO" id="GO:1903978">
    <property type="term" value="P:regulation of microglial cell activation"/>
    <property type="evidence" value="ECO:0007669"/>
    <property type="project" value="Ensembl"/>
</dbReference>
<evidence type="ECO:0000256" key="18">
    <source>
        <dbReference type="ARBA" id="ARBA00023242"/>
    </source>
</evidence>
<dbReference type="GO" id="GO:0007399">
    <property type="term" value="P:nervous system development"/>
    <property type="evidence" value="ECO:0007669"/>
    <property type="project" value="UniProtKB-ARBA"/>
</dbReference>
<feature type="region of interest" description="Disordered" evidence="24">
    <location>
        <begin position="349"/>
        <end position="369"/>
    </location>
</feature>
<evidence type="ECO:0000256" key="4">
    <source>
        <dbReference type="ARBA" id="ARBA00004600"/>
    </source>
</evidence>
<keyword evidence="19" id="KW-0966">Cell projection</keyword>
<evidence type="ECO:0000256" key="22">
    <source>
        <dbReference type="ARBA" id="ARBA00040111"/>
    </source>
</evidence>
<dbReference type="PRINTS" id="PR00309">
    <property type="entry name" value="ARRESTIN"/>
</dbReference>
<dbReference type="FunFam" id="2.60.40.640:FF:000003">
    <property type="entry name" value="beta-arrestin-1 isoform X1"/>
    <property type="match status" value="1"/>
</dbReference>
<dbReference type="SMART" id="SM01017">
    <property type="entry name" value="Arrestin_C"/>
    <property type="match status" value="1"/>
</dbReference>
<dbReference type="PROSITE" id="PS00295">
    <property type="entry name" value="ARRESTINS"/>
    <property type="match status" value="1"/>
</dbReference>
<dbReference type="Proteomes" id="UP000007303">
    <property type="component" value="Unassembled WGS sequence"/>
</dbReference>
<evidence type="ECO:0000256" key="7">
    <source>
        <dbReference type="ARBA" id="ARBA00022475"/>
    </source>
</evidence>
<dbReference type="GO" id="GO:0035162">
    <property type="term" value="P:embryonic hemopoiesis"/>
    <property type="evidence" value="ECO:0007669"/>
    <property type="project" value="Ensembl"/>
</dbReference>
<keyword evidence="27" id="KW-1185">Reference proteome</keyword>
<proteinExistence type="inferred from homology"/>
<evidence type="ECO:0000256" key="11">
    <source>
        <dbReference type="ARBA" id="ARBA00022700"/>
    </source>
</evidence>
<dbReference type="Pfam" id="PF00339">
    <property type="entry name" value="Arrestin_N"/>
    <property type="match status" value="1"/>
</dbReference>
<evidence type="ECO:0000313" key="27">
    <source>
        <dbReference type="Proteomes" id="UP000007303"/>
    </source>
</evidence>
<keyword evidence="6" id="KW-0813">Transport</keyword>
<evidence type="ECO:0000256" key="13">
    <source>
        <dbReference type="ARBA" id="ARBA00022927"/>
    </source>
</evidence>
<reference evidence="26" key="2">
    <citation type="submission" date="2025-08" db="UniProtKB">
        <authorList>
            <consortium name="Ensembl"/>
        </authorList>
    </citation>
    <scope>IDENTIFICATION</scope>
</reference>
<keyword evidence="17" id="KW-0168">Coated pit</keyword>
<keyword evidence="8" id="KW-0963">Cytoplasm</keyword>
<keyword evidence="15" id="KW-0472">Membrane</keyword>
<reference evidence="27" key="1">
    <citation type="journal article" date="2004" name="Nature">
        <title>Genome duplication in the teleost fish Tetraodon nigroviridis reveals the early vertebrate proto-karyotype.</title>
        <authorList>
            <person name="Jaillon O."/>
            <person name="Aury J.-M."/>
            <person name="Brunet F."/>
            <person name="Petit J.-L."/>
            <person name="Stange-Thomann N."/>
            <person name="Mauceli E."/>
            <person name="Bouneau L."/>
            <person name="Fischer C."/>
            <person name="Ozouf-Costaz C."/>
            <person name="Bernot A."/>
            <person name="Nicaud S."/>
            <person name="Jaffe D."/>
            <person name="Fisher S."/>
            <person name="Lutfalla G."/>
            <person name="Dossat C."/>
            <person name="Segurens B."/>
            <person name="Dasilva C."/>
            <person name="Salanoubat M."/>
            <person name="Levy M."/>
            <person name="Boudet N."/>
            <person name="Castellano S."/>
            <person name="Anthouard V."/>
            <person name="Jubin C."/>
            <person name="Castelli V."/>
            <person name="Katinka M."/>
            <person name="Vacherie B."/>
            <person name="Biemont C."/>
            <person name="Skalli Z."/>
            <person name="Cattolico L."/>
            <person name="Poulain J."/>
            <person name="De Berardinis V."/>
            <person name="Cruaud C."/>
            <person name="Duprat S."/>
            <person name="Brottier P."/>
            <person name="Coutanceau J.-P."/>
            <person name="Gouzy J."/>
            <person name="Parra G."/>
            <person name="Lardier G."/>
            <person name="Chapple C."/>
            <person name="McKernan K.J."/>
            <person name="McEwan P."/>
            <person name="Bosak S."/>
            <person name="Kellis M."/>
            <person name="Volff J.-N."/>
            <person name="Guigo R."/>
            <person name="Zody M.C."/>
            <person name="Mesirov J."/>
            <person name="Lindblad-Toh K."/>
            <person name="Birren B."/>
            <person name="Nusbaum C."/>
            <person name="Kahn D."/>
            <person name="Robinson-Rechavi M."/>
            <person name="Laudet V."/>
            <person name="Schachter V."/>
            <person name="Quetier F."/>
            <person name="Saurin W."/>
            <person name="Scarpelli C."/>
            <person name="Wincker P."/>
            <person name="Lander E.S."/>
            <person name="Weissenbach J."/>
            <person name="Roest Crollius H."/>
        </authorList>
    </citation>
    <scope>NUCLEOTIDE SEQUENCE [LARGE SCALE GENOMIC DNA]</scope>
</reference>
<evidence type="ECO:0000256" key="23">
    <source>
        <dbReference type="ARBA" id="ARBA00042806"/>
    </source>
</evidence>
<dbReference type="FunFam" id="2.60.40.840:FF:000001">
    <property type="entry name" value="beta-arrestin-1 isoform X1"/>
    <property type="match status" value="1"/>
</dbReference>
<evidence type="ECO:0000256" key="5">
    <source>
        <dbReference type="ARBA" id="ARBA00005298"/>
    </source>
</evidence>
<dbReference type="InterPro" id="IPR011021">
    <property type="entry name" value="Arrestin-like_N"/>
</dbReference>
<dbReference type="GO" id="GO:0001919">
    <property type="term" value="P:regulation of receptor recycling"/>
    <property type="evidence" value="ECO:0007669"/>
    <property type="project" value="Ensembl"/>
</dbReference>
<evidence type="ECO:0000256" key="16">
    <source>
        <dbReference type="ARBA" id="ARBA00023163"/>
    </source>
</evidence>
<reference evidence="26" key="3">
    <citation type="submission" date="2025-09" db="UniProtKB">
        <authorList>
            <consortium name="Ensembl"/>
        </authorList>
    </citation>
    <scope>IDENTIFICATION</scope>
</reference>
<sequence>FCSIFSFRVFKKASPNGKLTVYLGKRDFVDRVDQVESVDGVVLIDPEYLKERKVFVTLTCAFRYGREDLDVLGLTFRKDLFVANSQMFPSPPDLEKSLTRLQERLMKKLGEHAHPFTFKIPLNLPCSVTLQPGPEDTGKACGVDFEVKAFCAENPEEKIHKRNSVRLVIRKVQYAPEKPGPQPTAETSRQFLMSDKLLHLEASLDKQIYYHGEPISVNVHVTNNTNKTVKKMKVSVRQLADICLFSTAQYKCTVAMEESDDVVPPSSTFCKVFTVTPFLANNRDKRGLALDGKLKHEDTNLASSTLLGEGASKEILGIIVSYKVKVKLVVSRGGDVSIELPFTLMHPKPLEDVDADDPNPAPGEAQTDRNLIEFDTNNFHLLLLSDDDIIFEDFARQRLTGVVDEKQEEEE</sequence>
<dbReference type="GO" id="GO:0031143">
    <property type="term" value="C:pseudopodium"/>
    <property type="evidence" value="ECO:0007669"/>
    <property type="project" value="UniProtKB-SubCell"/>
</dbReference>
<dbReference type="GO" id="GO:0002031">
    <property type="term" value="P:G protein-coupled receptor internalization"/>
    <property type="evidence" value="ECO:0007669"/>
    <property type="project" value="TreeGrafter"/>
</dbReference>
<dbReference type="InterPro" id="IPR014752">
    <property type="entry name" value="Arrestin-like_C"/>
</dbReference>
<keyword evidence="10" id="KW-0716">Sensory transduction</keyword>
<evidence type="ECO:0000256" key="19">
    <source>
        <dbReference type="ARBA" id="ARBA00023273"/>
    </source>
</evidence>
<dbReference type="GO" id="GO:0005634">
    <property type="term" value="C:nucleus"/>
    <property type="evidence" value="ECO:0007669"/>
    <property type="project" value="UniProtKB-SubCell"/>
</dbReference>
<dbReference type="Pfam" id="PF02752">
    <property type="entry name" value="Arrestin_C"/>
    <property type="match status" value="1"/>
</dbReference>
<dbReference type="GO" id="GO:0098508">
    <property type="term" value="P:endothelial to hematopoietic transition"/>
    <property type="evidence" value="ECO:0007669"/>
    <property type="project" value="Ensembl"/>
</dbReference>
<dbReference type="Ensembl" id="ENSTNIT00000014354.1">
    <property type="protein sequence ID" value="ENSTNIP00000014157.1"/>
    <property type="gene ID" value="ENSTNIG00000011222.1"/>
</dbReference>
<dbReference type="GO" id="GO:0031410">
    <property type="term" value="C:cytoplasmic vesicle"/>
    <property type="evidence" value="ECO:0007669"/>
    <property type="project" value="UniProtKB-SubCell"/>
</dbReference>
<dbReference type="GO" id="GO:0005886">
    <property type="term" value="C:plasma membrane"/>
    <property type="evidence" value="ECO:0007669"/>
    <property type="project" value="UniProtKB-SubCell"/>
</dbReference>
<dbReference type="GO" id="GO:0045746">
    <property type="term" value="P:negative regulation of Notch signaling pathway"/>
    <property type="evidence" value="ECO:0007669"/>
    <property type="project" value="Ensembl"/>
</dbReference>
<dbReference type="STRING" id="99883.ENSTNIP00000014157"/>
<dbReference type="GO" id="GO:0005905">
    <property type="term" value="C:clathrin-coated pit"/>
    <property type="evidence" value="ECO:0007669"/>
    <property type="project" value="UniProtKB-SubCell"/>
</dbReference>
<keyword evidence="11" id="KW-0734">Signal transduction inhibitor</keyword>
<dbReference type="GO" id="GO:0001664">
    <property type="term" value="F:G protein-coupled receptor binding"/>
    <property type="evidence" value="ECO:0007669"/>
    <property type="project" value="TreeGrafter"/>
</dbReference>
<dbReference type="Gene3D" id="2.60.40.840">
    <property type="match status" value="1"/>
</dbReference>
<evidence type="ECO:0000256" key="15">
    <source>
        <dbReference type="ARBA" id="ARBA00023136"/>
    </source>
</evidence>
<feature type="domain" description="Arrestin C-terminal-like" evidence="25">
    <location>
        <begin position="194"/>
        <end position="349"/>
    </location>
</feature>
<evidence type="ECO:0000256" key="21">
    <source>
        <dbReference type="ARBA" id="ARBA00037818"/>
    </source>
</evidence>
<evidence type="ECO:0000256" key="2">
    <source>
        <dbReference type="ARBA" id="ARBA00004236"/>
    </source>
</evidence>
<protein>
    <recommendedName>
        <fullName evidence="22">Beta-arrestin-1</fullName>
    </recommendedName>
    <alternativeName>
        <fullName evidence="23">Arrestin beta-1</fullName>
    </alternativeName>
</protein>
<dbReference type="AlphaFoldDB" id="H3D0X1"/>
<dbReference type="InterPro" id="IPR011022">
    <property type="entry name" value="Arrestin_C-like"/>
</dbReference>
<dbReference type="PANTHER" id="PTHR11792:SF22">
    <property type="entry name" value="BETA-ARRESTIN-1"/>
    <property type="match status" value="1"/>
</dbReference>
<evidence type="ECO:0000256" key="20">
    <source>
        <dbReference type="ARBA" id="ARBA00023329"/>
    </source>
</evidence>
<keyword evidence="13" id="KW-0653">Protein transport</keyword>
<dbReference type="GeneTree" id="ENSGT00950000182887"/>
<dbReference type="GO" id="GO:0015031">
    <property type="term" value="P:protein transport"/>
    <property type="evidence" value="ECO:0007669"/>
    <property type="project" value="UniProtKB-KW"/>
</dbReference>
<keyword evidence="9" id="KW-0597">Phosphoprotein</keyword>
<evidence type="ECO:0000313" key="26">
    <source>
        <dbReference type="Ensembl" id="ENSTNIP00000014157.1"/>
    </source>
</evidence>
<comment type="subcellular location">
    <subcellularLocation>
        <location evidence="2">Cell membrane</location>
    </subcellularLocation>
    <subcellularLocation>
        <location evidence="21">Cell projection</location>
        <location evidence="21">Pseudopodium</location>
    </subcellularLocation>
    <subcellularLocation>
        <location evidence="3">Cytoplasmic vesicle</location>
    </subcellularLocation>
    <subcellularLocation>
        <location evidence="4">Membrane</location>
        <location evidence="4">Clathrin-coated pit</location>
    </subcellularLocation>
    <subcellularLocation>
        <location evidence="1">Nucleus</location>
    </subcellularLocation>
</comment>
<keyword evidence="16" id="KW-0804">Transcription</keyword>
<keyword evidence="14" id="KW-0805">Transcription regulation</keyword>
<organism evidence="26 27">
    <name type="scientific">Tetraodon nigroviridis</name>
    <name type="common">Spotted green pufferfish</name>
    <name type="synonym">Chelonodon nigroviridis</name>
    <dbReference type="NCBI Taxonomy" id="99883"/>
    <lineage>
        <taxon>Eukaryota</taxon>
        <taxon>Metazoa</taxon>
        <taxon>Chordata</taxon>
        <taxon>Craniata</taxon>
        <taxon>Vertebrata</taxon>
        <taxon>Euteleostomi</taxon>
        <taxon>Actinopterygii</taxon>
        <taxon>Neopterygii</taxon>
        <taxon>Teleostei</taxon>
        <taxon>Neoteleostei</taxon>
        <taxon>Acanthomorphata</taxon>
        <taxon>Eupercaria</taxon>
        <taxon>Tetraodontiformes</taxon>
        <taxon>Tetradontoidea</taxon>
        <taxon>Tetraodontidae</taxon>
        <taxon>Tetraodon</taxon>
    </lineage>
</organism>
<evidence type="ECO:0000256" key="10">
    <source>
        <dbReference type="ARBA" id="ARBA00022606"/>
    </source>
</evidence>
<evidence type="ECO:0000256" key="1">
    <source>
        <dbReference type="ARBA" id="ARBA00004123"/>
    </source>
</evidence>
<keyword evidence="20" id="KW-0968">Cytoplasmic vesicle</keyword>
<evidence type="ECO:0000256" key="9">
    <source>
        <dbReference type="ARBA" id="ARBA00022553"/>
    </source>
</evidence>
<dbReference type="PANTHER" id="PTHR11792">
    <property type="entry name" value="ARRESTIN"/>
    <property type="match status" value="1"/>
</dbReference>
<comment type="similarity">
    <text evidence="5">Belongs to the arrestin family.</text>
</comment>
<evidence type="ECO:0000256" key="24">
    <source>
        <dbReference type="SAM" id="MobiDB-lite"/>
    </source>
</evidence>
<evidence type="ECO:0000256" key="12">
    <source>
        <dbReference type="ARBA" id="ARBA00022843"/>
    </source>
</evidence>
<dbReference type="FunCoup" id="H3D0X1">
    <property type="interactions" value="1858"/>
</dbReference>
<keyword evidence="18" id="KW-0539">Nucleus</keyword>
<accession>H3D0X1</accession>
<evidence type="ECO:0000256" key="8">
    <source>
        <dbReference type="ARBA" id="ARBA00022490"/>
    </source>
</evidence>
<dbReference type="InterPro" id="IPR000698">
    <property type="entry name" value="Arrestin"/>
</dbReference>
<evidence type="ECO:0000259" key="25">
    <source>
        <dbReference type="SMART" id="SM01017"/>
    </source>
</evidence>
<dbReference type="InterPro" id="IPR014756">
    <property type="entry name" value="Ig_E-set"/>
</dbReference>
<name>H3D0X1_TETNG</name>
<evidence type="ECO:0000256" key="14">
    <source>
        <dbReference type="ARBA" id="ARBA00023015"/>
    </source>
</evidence>
<dbReference type="OMA" id="NRCILAK"/>
<dbReference type="GO" id="GO:0048368">
    <property type="term" value="P:lateral mesoderm development"/>
    <property type="evidence" value="ECO:0007669"/>
    <property type="project" value="Ensembl"/>
</dbReference>
<dbReference type="Gene3D" id="2.60.40.640">
    <property type="match status" value="1"/>
</dbReference>
<keyword evidence="12" id="KW-0832">Ubl conjugation</keyword>
<keyword evidence="7" id="KW-1003">Cell membrane</keyword>
<evidence type="ECO:0000256" key="3">
    <source>
        <dbReference type="ARBA" id="ARBA00004541"/>
    </source>
</evidence>
<dbReference type="InterPro" id="IPR017864">
    <property type="entry name" value="Arrestin_CS"/>
</dbReference>
<dbReference type="SUPFAM" id="SSF81296">
    <property type="entry name" value="E set domains"/>
    <property type="match status" value="2"/>
</dbReference>
<evidence type="ECO:0000256" key="17">
    <source>
        <dbReference type="ARBA" id="ARBA00023176"/>
    </source>
</evidence>